<feature type="modified residue" description="4-aspartylphosphate" evidence="1">
    <location>
        <position position="61"/>
    </location>
</feature>
<dbReference type="Gene3D" id="3.40.50.2300">
    <property type="match status" value="1"/>
</dbReference>
<dbReference type="STRING" id="414703.SAMN04488125_103316"/>
<name>A0A1I4BQK3_9HYPH</name>
<organism evidence="3 4">
    <name type="scientific">Methylorubrum salsuginis</name>
    <dbReference type="NCBI Taxonomy" id="414703"/>
    <lineage>
        <taxon>Bacteria</taxon>
        <taxon>Pseudomonadati</taxon>
        <taxon>Pseudomonadota</taxon>
        <taxon>Alphaproteobacteria</taxon>
        <taxon>Hyphomicrobiales</taxon>
        <taxon>Methylobacteriaceae</taxon>
        <taxon>Methylorubrum</taxon>
    </lineage>
</organism>
<reference evidence="4" key="1">
    <citation type="submission" date="2016-10" db="EMBL/GenBank/DDBJ databases">
        <authorList>
            <person name="Varghese N."/>
            <person name="Submissions S."/>
        </authorList>
    </citation>
    <scope>NUCLEOTIDE SEQUENCE [LARGE SCALE GENOMIC DNA]</scope>
    <source>
        <strain evidence="4">CGMCC 1.6474</strain>
    </source>
</reference>
<gene>
    <name evidence="3" type="ORF">SAMN04488125_103316</name>
</gene>
<proteinExistence type="predicted"/>
<dbReference type="AlphaFoldDB" id="A0A1I4BQK3"/>
<feature type="domain" description="Response regulatory" evidence="2">
    <location>
        <begin position="11"/>
        <end position="121"/>
    </location>
</feature>
<dbReference type="PROSITE" id="PS50110">
    <property type="entry name" value="RESPONSE_REGULATORY"/>
    <property type="match status" value="1"/>
</dbReference>
<dbReference type="EMBL" id="FOSV01000003">
    <property type="protein sequence ID" value="SFK71112.1"/>
    <property type="molecule type" value="Genomic_DNA"/>
</dbReference>
<dbReference type="RefSeq" id="WP_091943267.1">
    <property type="nucleotide sequence ID" value="NZ_FOSV01000003.1"/>
</dbReference>
<sequence>MVSRNPLSGLRILIVEDDYFTAQDTRRIIERAGGTVIGPFGDLPEVMATGLSQPLDAAVVDIGLRGETAYRLADALDARGVPYLFATAYDAGVVPERFAGVPLLQKPFGGPDLVRLVAGLKGSSPAGSAG</sequence>
<keyword evidence="1" id="KW-0597">Phosphoprotein</keyword>
<dbReference type="InterPro" id="IPR011006">
    <property type="entry name" value="CheY-like_superfamily"/>
</dbReference>
<dbReference type="InterPro" id="IPR001789">
    <property type="entry name" value="Sig_transdc_resp-reg_receiver"/>
</dbReference>
<keyword evidence="4" id="KW-1185">Reference proteome</keyword>
<accession>A0A1I4BQK3</accession>
<evidence type="ECO:0000259" key="2">
    <source>
        <dbReference type="PROSITE" id="PS50110"/>
    </source>
</evidence>
<evidence type="ECO:0000256" key="1">
    <source>
        <dbReference type="PROSITE-ProRule" id="PRU00169"/>
    </source>
</evidence>
<evidence type="ECO:0000313" key="3">
    <source>
        <dbReference type="EMBL" id="SFK71112.1"/>
    </source>
</evidence>
<dbReference type="GO" id="GO:0000160">
    <property type="term" value="P:phosphorelay signal transduction system"/>
    <property type="evidence" value="ECO:0007669"/>
    <property type="project" value="InterPro"/>
</dbReference>
<dbReference type="OrthoDB" id="582170at2"/>
<protein>
    <submittedName>
        <fullName evidence="3">CheY chemotaxis protein or a CheY-like REC (Receiver) domain</fullName>
    </submittedName>
</protein>
<dbReference type="Proteomes" id="UP000198804">
    <property type="component" value="Unassembled WGS sequence"/>
</dbReference>
<dbReference type="SUPFAM" id="SSF52172">
    <property type="entry name" value="CheY-like"/>
    <property type="match status" value="1"/>
</dbReference>
<evidence type="ECO:0000313" key="4">
    <source>
        <dbReference type="Proteomes" id="UP000198804"/>
    </source>
</evidence>